<keyword evidence="4" id="KW-0704">Schiff base</keyword>
<evidence type="ECO:0000256" key="3">
    <source>
        <dbReference type="ARBA" id="ARBA00023126"/>
    </source>
</evidence>
<protein>
    <submittedName>
        <fullName evidence="5">Fructose-6-phosphate aldolase 1</fullName>
        <ecNumber evidence="5">4.1.2.-</ecNumber>
    </submittedName>
</protein>
<reference evidence="5" key="1">
    <citation type="submission" date="2016-08" db="EMBL/GenBank/DDBJ databases">
        <authorList>
            <person name="Seilhamer J.J."/>
        </authorList>
    </citation>
    <scope>NUCLEOTIDE SEQUENCE</scope>
    <source>
        <strain evidence="5">86</strain>
    </source>
</reference>
<dbReference type="GO" id="GO:0005975">
    <property type="term" value="P:carbohydrate metabolic process"/>
    <property type="evidence" value="ECO:0007669"/>
    <property type="project" value="InterPro"/>
</dbReference>
<dbReference type="PANTHER" id="PTHR10683:SF36">
    <property type="entry name" value="TRANSALDOLASE"/>
    <property type="match status" value="1"/>
</dbReference>
<sequence length="226" mass="23747">MIYFLDTADVAAIARLSDLYPVAGVTTNPTLIAREKRPFSDILKDIRAVIGDGAMLHVQVTGKDADTMVAEARKLADFVGAGFHPKVPVTAEGIKAIRRLSGLGFHVTATAIVTAQQALMAAVAGAAFTAPYVNRLDMIGGDGVKVVADIVHLFRVHALPTRLLTASFKNVQQVHDIAMAGAHSATLPPDILEALIRHPLTDSGVAGFAADWAAAYGEGSTTLDLI</sequence>
<dbReference type="PANTHER" id="PTHR10683">
    <property type="entry name" value="TRANSALDOLASE"/>
    <property type="match status" value="1"/>
</dbReference>
<dbReference type="GO" id="GO:0016829">
    <property type="term" value="F:lyase activity"/>
    <property type="evidence" value="ECO:0007669"/>
    <property type="project" value="UniProtKB-KW"/>
</dbReference>
<keyword evidence="2" id="KW-0963">Cytoplasm</keyword>
<dbReference type="Pfam" id="PF00923">
    <property type="entry name" value="TAL_FSA"/>
    <property type="match status" value="1"/>
</dbReference>
<dbReference type="PROSITE" id="PS01054">
    <property type="entry name" value="TRANSALDOLASE_1"/>
    <property type="match status" value="1"/>
</dbReference>
<evidence type="ECO:0000256" key="2">
    <source>
        <dbReference type="ARBA" id="ARBA00022490"/>
    </source>
</evidence>
<dbReference type="Gene3D" id="3.20.20.70">
    <property type="entry name" value="Aldolase class I"/>
    <property type="match status" value="1"/>
</dbReference>
<gene>
    <name evidence="5" type="primary">fsaA</name>
    <name evidence="5" type="ORF">KL86PLE_41120</name>
</gene>
<dbReference type="GO" id="GO:0005737">
    <property type="term" value="C:cytoplasm"/>
    <property type="evidence" value="ECO:0007669"/>
    <property type="project" value="UniProtKB-SubCell"/>
</dbReference>
<accession>A0A212LID2</accession>
<keyword evidence="3" id="KW-0570">Pentose shunt</keyword>
<dbReference type="AlphaFoldDB" id="A0A212LID2"/>
<name>A0A212LID2_9HYPH</name>
<evidence type="ECO:0000256" key="1">
    <source>
        <dbReference type="ARBA" id="ARBA00004496"/>
    </source>
</evidence>
<keyword evidence="5" id="KW-0456">Lyase</keyword>
<evidence type="ECO:0000313" key="5">
    <source>
        <dbReference type="EMBL" id="SCM77315.1"/>
    </source>
</evidence>
<dbReference type="InterPro" id="IPR001585">
    <property type="entry name" value="TAL/FSA"/>
</dbReference>
<organism evidence="5">
    <name type="scientific">uncultured Pleomorphomonas sp</name>
    <dbReference type="NCBI Taxonomy" id="442121"/>
    <lineage>
        <taxon>Bacteria</taxon>
        <taxon>Pseudomonadati</taxon>
        <taxon>Pseudomonadota</taxon>
        <taxon>Alphaproteobacteria</taxon>
        <taxon>Hyphomicrobiales</taxon>
        <taxon>Pleomorphomonadaceae</taxon>
        <taxon>Pleomorphomonas</taxon>
        <taxon>environmental samples</taxon>
    </lineage>
</organism>
<proteinExistence type="predicted"/>
<dbReference type="FunFam" id="3.20.20.70:FF:000018">
    <property type="entry name" value="Probable transaldolase"/>
    <property type="match status" value="1"/>
</dbReference>
<dbReference type="EC" id="4.1.2.-" evidence="5"/>
<dbReference type="SUPFAM" id="SSF51569">
    <property type="entry name" value="Aldolase"/>
    <property type="match status" value="1"/>
</dbReference>
<dbReference type="InterPro" id="IPR018225">
    <property type="entry name" value="Transaldolase_AS"/>
</dbReference>
<dbReference type="InterPro" id="IPR013785">
    <property type="entry name" value="Aldolase_TIM"/>
</dbReference>
<dbReference type="RefSeq" id="WP_100079956.1">
    <property type="nucleotide sequence ID" value="NZ_LT608334.1"/>
</dbReference>
<dbReference type="GO" id="GO:0042182">
    <property type="term" value="P:ketone catabolic process"/>
    <property type="evidence" value="ECO:0007669"/>
    <property type="project" value="UniProtKB-ARBA"/>
</dbReference>
<dbReference type="GO" id="GO:0006098">
    <property type="term" value="P:pentose-phosphate shunt"/>
    <property type="evidence" value="ECO:0007669"/>
    <property type="project" value="UniProtKB-KW"/>
</dbReference>
<dbReference type="EMBL" id="FMJD01000008">
    <property type="protein sequence ID" value="SCM77315.1"/>
    <property type="molecule type" value="Genomic_DNA"/>
</dbReference>
<evidence type="ECO:0000256" key="4">
    <source>
        <dbReference type="ARBA" id="ARBA00023270"/>
    </source>
</evidence>
<comment type="subcellular location">
    <subcellularLocation>
        <location evidence="1">Cytoplasm</location>
    </subcellularLocation>
</comment>